<organism evidence="1 2">
    <name type="scientific">Danionella cerebrum</name>
    <dbReference type="NCBI Taxonomy" id="2873325"/>
    <lineage>
        <taxon>Eukaryota</taxon>
        <taxon>Metazoa</taxon>
        <taxon>Chordata</taxon>
        <taxon>Craniata</taxon>
        <taxon>Vertebrata</taxon>
        <taxon>Euteleostomi</taxon>
        <taxon>Actinopterygii</taxon>
        <taxon>Neopterygii</taxon>
        <taxon>Teleostei</taxon>
        <taxon>Ostariophysi</taxon>
        <taxon>Cypriniformes</taxon>
        <taxon>Danionidae</taxon>
        <taxon>Danioninae</taxon>
        <taxon>Danionella</taxon>
    </lineage>
</organism>
<reference evidence="1 2" key="1">
    <citation type="journal article" date="2019" name="Sci. Data">
        <title>Hybrid genome assembly and annotation of Danionella translucida.</title>
        <authorList>
            <person name="Kadobianskyi M."/>
            <person name="Schulze L."/>
            <person name="Schuelke M."/>
            <person name="Judkewitz B."/>
        </authorList>
    </citation>
    <scope>NUCLEOTIDE SEQUENCE [LARGE SCALE GENOMIC DNA]</scope>
    <source>
        <strain evidence="1 2">Bolton</strain>
    </source>
</reference>
<dbReference type="Proteomes" id="UP000316079">
    <property type="component" value="Unassembled WGS sequence"/>
</dbReference>
<gene>
    <name evidence="1" type="ORF">DNTS_008743</name>
</gene>
<sequence length="101" mass="11431">IPACTALFSVVSPGDDRHSHLSGVLSALRGGKYRKALFTLTGRQQKRYILHPRDIPKTQPVFQVLFMIPLILSLSRACVDVRQPIRRCHESHTFEYSLCAL</sequence>
<evidence type="ECO:0000313" key="1">
    <source>
        <dbReference type="EMBL" id="TRY98022.1"/>
    </source>
</evidence>
<accession>A0A553R756</accession>
<keyword evidence="2" id="KW-1185">Reference proteome</keyword>
<feature type="non-terminal residue" evidence="1">
    <location>
        <position position="1"/>
    </location>
</feature>
<proteinExistence type="predicted"/>
<evidence type="ECO:0000313" key="2">
    <source>
        <dbReference type="Proteomes" id="UP000316079"/>
    </source>
</evidence>
<protein>
    <submittedName>
        <fullName evidence="1">Uncharacterized protein</fullName>
    </submittedName>
</protein>
<name>A0A553R756_9TELE</name>
<dbReference type="EMBL" id="SRMA01025196">
    <property type="protein sequence ID" value="TRY98022.1"/>
    <property type="molecule type" value="Genomic_DNA"/>
</dbReference>
<dbReference type="AlphaFoldDB" id="A0A553R756"/>
<dbReference type="OrthoDB" id="2155209at2759"/>
<comment type="caution">
    <text evidence="1">The sequence shown here is derived from an EMBL/GenBank/DDBJ whole genome shotgun (WGS) entry which is preliminary data.</text>
</comment>